<evidence type="ECO:0000313" key="2">
    <source>
        <dbReference type="EMBL" id="KAJ6644374.1"/>
    </source>
</evidence>
<dbReference type="GO" id="GO:0000302">
    <property type="term" value="P:response to reactive oxygen species"/>
    <property type="evidence" value="ECO:0007669"/>
    <property type="project" value="TreeGrafter"/>
</dbReference>
<reference evidence="2" key="1">
    <citation type="submission" date="2022-07" db="EMBL/GenBank/DDBJ databases">
        <authorList>
            <person name="Trinca V."/>
            <person name="Uliana J.V.C."/>
            <person name="Torres T.T."/>
            <person name="Ward R.J."/>
            <person name="Monesi N."/>
        </authorList>
    </citation>
    <scope>NUCLEOTIDE SEQUENCE</scope>
    <source>
        <strain evidence="2">HSMRA1968</strain>
        <tissue evidence="2">Whole embryos</tissue>
    </source>
</reference>
<dbReference type="GO" id="GO:0006629">
    <property type="term" value="P:lipid metabolic process"/>
    <property type="evidence" value="ECO:0007669"/>
    <property type="project" value="TreeGrafter"/>
</dbReference>
<sequence>MKIIRSNGYLFIILAICASFHLAYSSGFGRYCPKYPSMPKFNISAFLGKWYEVERTFYLPEIISSCTTLTFDLSNDEASDIENTLDVSVKSINHWTGSPTENKGQATRESTSSSIMDFQFASRLPNAISRYLPGAGRYQVLFTDYGNFAILWSCSSFGSLGYTDQIWLMGRNRSDFELNIRTTIHDSLIQLGLDPDRLVLSRNKNCPDY</sequence>
<dbReference type="InterPro" id="IPR012674">
    <property type="entry name" value="Calycin"/>
</dbReference>
<evidence type="ECO:0000256" key="1">
    <source>
        <dbReference type="SAM" id="SignalP"/>
    </source>
</evidence>
<proteinExistence type="predicted"/>
<feature type="chain" id="PRO_5040211917" evidence="1">
    <location>
        <begin position="26"/>
        <end position="209"/>
    </location>
</feature>
<dbReference type="EMBL" id="WJQU01000002">
    <property type="protein sequence ID" value="KAJ6644374.1"/>
    <property type="molecule type" value="Genomic_DNA"/>
</dbReference>
<dbReference type="AlphaFoldDB" id="A0A9Q0N6G7"/>
<dbReference type="GO" id="GO:0005737">
    <property type="term" value="C:cytoplasm"/>
    <property type="evidence" value="ECO:0007669"/>
    <property type="project" value="TreeGrafter"/>
</dbReference>
<dbReference type="SUPFAM" id="SSF50814">
    <property type="entry name" value="Lipocalins"/>
    <property type="match status" value="1"/>
</dbReference>
<dbReference type="Proteomes" id="UP001151699">
    <property type="component" value="Chromosome B"/>
</dbReference>
<feature type="signal peptide" evidence="1">
    <location>
        <begin position="1"/>
        <end position="25"/>
    </location>
</feature>
<comment type="caution">
    <text evidence="2">The sequence shown here is derived from an EMBL/GenBank/DDBJ whole genome shotgun (WGS) entry which is preliminary data.</text>
</comment>
<dbReference type="PANTHER" id="PTHR10612">
    <property type="entry name" value="APOLIPOPROTEIN D"/>
    <property type="match status" value="1"/>
</dbReference>
<organism evidence="2 3">
    <name type="scientific">Pseudolycoriella hygida</name>
    <dbReference type="NCBI Taxonomy" id="35572"/>
    <lineage>
        <taxon>Eukaryota</taxon>
        <taxon>Metazoa</taxon>
        <taxon>Ecdysozoa</taxon>
        <taxon>Arthropoda</taxon>
        <taxon>Hexapoda</taxon>
        <taxon>Insecta</taxon>
        <taxon>Pterygota</taxon>
        <taxon>Neoptera</taxon>
        <taxon>Endopterygota</taxon>
        <taxon>Diptera</taxon>
        <taxon>Nematocera</taxon>
        <taxon>Sciaroidea</taxon>
        <taxon>Sciaridae</taxon>
        <taxon>Pseudolycoriella</taxon>
    </lineage>
</organism>
<evidence type="ECO:0000313" key="3">
    <source>
        <dbReference type="Proteomes" id="UP001151699"/>
    </source>
</evidence>
<dbReference type="OrthoDB" id="9923952at2759"/>
<gene>
    <name evidence="2" type="primary">APOD_2</name>
    <name evidence="2" type="ORF">Bhyg_09343</name>
</gene>
<name>A0A9Q0N6G7_9DIPT</name>
<dbReference type="PANTHER" id="PTHR10612:SF41">
    <property type="entry name" value="GLIAL LAZARILLO, ISOFORM A"/>
    <property type="match status" value="1"/>
</dbReference>
<protein>
    <submittedName>
        <fullName evidence="2">Apolipoprotein D</fullName>
    </submittedName>
</protein>
<accession>A0A9Q0N6G7</accession>
<keyword evidence="3" id="KW-1185">Reference proteome</keyword>
<keyword evidence="1" id="KW-0732">Signal</keyword>
<dbReference type="Gene3D" id="2.40.128.20">
    <property type="match status" value="1"/>
</dbReference>